<dbReference type="EMBL" id="PZJH01000009">
    <property type="protein sequence ID" value="RAK43744.1"/>
    <property type="molecule type" value="Genomic_DNA"/>
</dbReference>
<evidence type="ECO:0000256" key="1">
    <source>
        <dbReference type="SAM" id="Phobius"/>
    </source>
</evidence>
<feature type="transmembrane region" description="Helical" evidence="1">
    <location>
        <begin position="122"/>
        <end position="145"/>
    </location>
</feature>
<feature type="transmembrane region" description="Helical" evidence="1">
    <location>
        <begin position="6"/>
        <end position="29"/>
    </location>
</feature>
<sequence>MVSLIALLWGFAEATIFFIIPDVFLSYIAITEKNIKKVTKVLILTLIGALAGGIIIYLTAKHNPDIVENILLAVPSVQPYMIEHVETAMNNHPFTGLISGPIFGVPYKLFGFEAPNHMSLPIFIIGSIPARLLRFMIVSILAYFLSHYLCKNLKYKTKLTIWVVVWIFVYTIYFSVHGI</sequence>
<keyword evidence="3" id="KW-1185">Reference proteome</keyword>
<feature type="transmembrane region" description="Helical" evidence="1">
    <location>
        <begin position="157"/>
        <end position="176"/>
    </location>
</feature>
<accession>A0A327ZQ78</accession>
<organism evidence="2 3">
    <name type="scientific">Macrococcus epidermidis</name>
    <dbReference type="NCBI Taxonomy" id="1902580"/>
    <lineage>
        <taxon>Bacteria</taxon>
        <taxon>Bacillati</taxon>
        <taxon>Bacillota</taxon>
        <taxon>Bacilli</taxon>
        <taxon>Bacillales</taxon>
        <taxon>Staphylococcaceae</taxon>
        <taxon>Macrococcus</taxon>
    </lineage>
</organism>
<protein>
    <recommendedName>
        <fullName evidence="4">Cytochrome B</fullName>
    </recommendedName>
</protein>
<keyword evidence="1" id="KW-1133">Transmembrane helix</keyword>
<reference evidence="2 3" key="1">
    <citation type="journal article" date="2018" name="Front. Microbiol.">
        <title>Description and Comparative Genomics of Macrococcus caseolyticus subsp. hominis subsp. nov., Macrococcus goetzii sp. nov., Macrococcus epidermidis sp. nov., and Macrococcus bohemicus sp. nov., Novel Macrococci From Human Clinical Material With Virulence Potential and Suspected Uptake of Foreign DNA by Natural Transformation.</title>
        <authorList>
            <person name="Maslanova I."/>
            <person name="Wertheimer Z."/>
            <person name="Sedlacek I."/>
            <person name="Svec P."/>
            <person name="Indrakova A."/>
            <person name="Kovarovic V."/>
            <person name="Schumann P."/>
            <person name="Sproer C."/>
            <person name="Kralova S."/>
            <person name="Sedo O."/>
            <person name="Kristofova L."/>
            <person name="Vrbovska V."/>
            <person name="Fuzik T."/>
            <person name="Petras P."/>
            <person name="Zdrahal Z."/>
            <person name="Ruzickova V."/>
            <person name="Doskar J."/>
            <person name="Pantucek R."/>
        </authorList>
    </citation>
    <scope>NUCLEOTIDE SEQUENCE [LARGE SCALE GENOMIC DNA]</scope>
    <source>
        <strain evidence="2 3">01/688</strain>
    </source>
</reference>
<keyword evidence="1" id="KW-0812">Transmembrane</keyword>
<feature type="transmembrane region" description="Helical" evidence="1">
    <location>
        <begin position="41"/>
        <end position="60"/>
    </location>
</feature>
<evidence type="ECO:0000313" key="3">
    <source>
        <dbReference type="Proteomes" id="UP000249808"/>
    </source>
</evidence>
<evidence type="ECO:0008006" key="4">
    <source>
        <dbReference type="Google" id="ProtNLM"/>
    </source>
</evidence>
<dbReference type="Proteomes" id="UP000249808">
    <property type="component" value="Unassembled WGS sequence"/>
</dbReference>
<evidence type="ECO:0000313" key="2">
    <source>
        <dbReference type="EMBL" id="RAK43744.1"/>
    </source>
</evidence>
<proteinExistence type="predicted"/>
<name>A0A327ZQ78_9STAP</name>
<keyword evidence="1" id="KW-0472">Membrane</keyword>
<dbReference type="AlphaFoldDB" id="A0A327ZQ78"/>
<dbReference type="RefSeq" id="WP_111717196.1">
    <property type="nucleotide sequence ID" value="NZ_CP073819.1"/>
</dbReference>
<comment type="caution">
    <text evidence="2">The sequence shown here is derived from an EMBL/GenBank/DDBJ whole genome shotgun (WGS) entry which is preliminary data.</text>
</comment>
<gene>
    <name evidence="2" type="ORF">BHU61_12010</name>
</gene>